<protein>
    <submittedName>
        <fullName evidence="1">M20 family metallo-hydrolase</fullName>
    </submittedName>
</protein>
<proteinExistence type="predicted"/>
<evidence type="ECO:0000313" key="2">
    <source>
        <dbReference type="Proteomes" id="UP000826212"/>
    </source>
</evidence>
<dbReference type="EMBL" id="CP081303">
    <property type="protein sequence ID" value="QZE13598.1"/>
    <property type="molecule type" value="Genomic_DNA"/>
</dbReference>
<keyword evidence="2" id="KW-1185">Reference proteome</keyword>
<evidence type="ECO:0000313" key="1">
    <source>
        <dbReference type="EMBL" id="QZE13598.1"/>
    </source>
</evidence>
<gene>
    <name evidence="1" type="ORF">K4L44_13605</name>
</gene>
<reference evidence="1" key="1">
    <citation type="submission" date="2021-08" db="EMBL/GenBank/DDBJ databases">
        <title>Novel anaerobic bacterium isolated from sea squirt in East Sea, Republic of Korea.</title>
        <authorList>
            <person name="Nguyen T.H."/>
            <person name="Li Z."/>
            <person name="Lee Y.-J."/>
            <person name="Ko J."/>
            <person name="Kim S.-G."/>
        </authorList>
    </citation>
    <scope>NUCLEOTIDE SEQUENCE</scope>
    <source>
        <strain evidence="1">KCTC 25031</strain>
    </source>
</reference>
<name>A0AC61NDJ4_9BACT</name>
<organism evidence="1 2">
    <name type="scientific">Halosquirtibacter laminarini</name>
    <dbReference type="NCBI Taxonomy" id="3374600"/>
    <lineage>
        <taxon>Bacteria</taxon>
        <taxon>Pseudomonadati</taxon>
        <taxon>Bacteroidota</taxon>
        <taxon>Bacteroidia</taxon>
        <taxon>Marinilabiliales</taxon>
        <taxon>Prolixibacteraceae</taxon>
        <taxon>Halosquirtibacter</taxon>
    </lineage>
</organism>
<accession>A0AC61NDJ4</accession>
<sequence length="358" mass="39692">MTPFLFIDQIKKDAIQLLKLMIQTPSFSKEEDQVCTLISDQLTSWGTPHERRKNNLWAKDPYWKEGQPTILFNSHIDTVRPSIDYTMDPFGGEEVEDKIIGLGSNDAGASVVSQMAAFRFLSQISDRNYNLIWSATAEEEISGKNGIEYLLPKLGDLDLVIVGEPTKLEIAIAEKGLMVIDATMDGVAGHAAREEGMNAIYKAIKDIAKIENFHFPKESDMLGPVKATVTMVNAGTQHNVVPDRCSYVIDIRSNGLYSNKEILHILEENLDAQIKPRSTRLNASNIAVEHPIVQKAISLGSVPYGSPTMSDQALIPFPSIKLGPGDSARSHTANEFICLDEITKGIEYYIHLLKDFSL</sequence>
<dbReference type="Proteomes" id="UP000826212">
    <property type="component" value="Chromosome"/>
</dbReference>